<reference evidence="1 2" key="1">
    <citation type="submission" date="2018-09" db="EMBL/GenBank/DDBJ databases">
        <title>Complete genome sequence of bacteriophage KIT03, a T4virus infectious both E. coli O157:H7 and Salmonella.</title>
        <authorList>
            <person name="Pham-Khanh N.H."/>
            <person name="Nakayama T."/>
            <person name="Truong T.B.V."/>
            <person name="Miyanaga K."/>
            <person name="Kamei K."/>
        </authorList>
    </citation>
    <scope>NUCLEOTIDE SEQUENCE [LARGE SCALE GENOMIC DNA]</scope>
</reference>
<proteinExistence type="predicted"/>
<evidence type="ECO:0000313" key="2">
    <source>
        <dbReference type="Proteomes" id="UP000271845"/>
    </source>
</evidence>
<sequence length="106" mass="12326">MKKRLLEDIAASSNSSLIKIIIMAGEEDDLEMRGKIHGCDDLDFKPPAWDAIMVMVERRERASKNVPNCPKCGTEQVQLVHWQTSNLRYKCRHCKHRFNREENDKA</sequence>
<dbReference type="Proteomes" id="UP000271845">
    <property type="component" value="Segment"/>
</dbReference>
<dbReference type="SUPFAM" id="SSF57783">
    <property type="entry name" value="Zinc beta-ribbon"/>
    <property type="match status" value="1"/>
</dbReference>
<dbReference type="EMBL" id="AP018932">
    <property type="protein sequence ID" value="BBG28607.1"/>
    <property type="molecule type" value="Genomic_DNA"/>
</dbReference>
<evidence type="ECO:0008006" key="3">
    <source>
        <dbReference type="Google" id="ProtNLM"/>
    </source>
</evidence>
<name>A0A3G9GNN1_9CAUD</name>
<organism evidence="1 2">
    <name type="scientific">Escherichia phage KIT03</name>
    <dbReference type="NCBI Taxonomy" id="2218499"/>
    <lineage>
        <taxon>Viruses</taxon>
        <taxon>Duplodnaviria</taxon>
        <taxon>Heunggongvirae</taxon>
        <taxon>Uroviricota</taxon>
        <taxon>Caudoviricetes</taxon>
        <taxon>Pantevenvirales</taxon>
        <taxon>Straboviridae</taxon>
        <taxon>Tevenvirinae</taxon>
        <taxon>Tequatrovirus</taxon>
        <taxon>Tequatrovirus kit03</taxon>
    </lineage>
</organism>
<gene>
    <name evidence="1" type="ORF">KIT03_87</name>
</gene>
<keyword evidence="2" id="KW-1185">Reference proteome</keyword>
<accession>A0A3G9GNN1</accession>
<protein>
    <recommendedName>
        <fullName evidence="3">Thioredoxin</fullName>
    </recommendedName>
</protein>
<evidence type="ECO:0000313" key="1">
    <source>
        <dbReference type="EMBL" id="BBG28607.1"/>
    </source>
</evidence>